<dbReference type="Proteomes" id="UP001205861">
    <property type="component" value="Unassembled WGS sequence"/>
</dbReference>
<keyword evidence="15" id="KW-1185">Reference proteome</keyword>
<evidence type="ECO:0000256" key="1">
    <source>
        <dbReference type="ARBA" id="ARBA00001971"/>
    </source>
</evidence>
<comment type="caution">
    <text evidence="14">The sequence shown here is derived from an EMBL/GenBank/DDBJ whole genome shotgun (WGS) entry which is preliminary data.</text>
</comment>
<sequence length="126" mass="13755">MEHERLRPRFFNVLQVQMPVGALTSIAHRVSGIVLALCLPFYIYVLQLSLQSPQGYTLAAGMFSRWPIKALATVTIWALAHHVLAGVRHLFSDVDIGSQLQAARRSAWAVNCAGVAIMLLGAGALF</sequence>
<dbReference type="InterPro" id="IPR014314">
    <property type="entry name" value="Succ_DH_cytb556"/>
</dbReference>
<feature type="transmembrane region" description="Helical" evidence="13">
    <location>
        <begin position="66"/>
        <end position="87"/>
    </location>
</feature>
<comment type="cofactor">
    <cofactor evidence="1">
        <name>heme</name>
        <dbReference type="ChEBI" id="CHEBI:30413"/>
    </cofactor>
</comment>
<dbReference type="InterPro" id="IPR000701">
    <property type="entry name" value="SuccDH_FuR_B_TM-su"/>
</dbReference>
<evidence type="ECO:0000256" key="8">
    <source>
        <dbReference type="ARBA" id="ARBA00022723"/>
    </source>
</evidence>
<evidence type="ECO:0000256" key="9">
    <source>
        <dbReference type="ARBA" id="ARBA00022989"/>
    </source>
</evidence>
<dbReference type="InterPro" id="IPR034804">
    <property type="entry name" value="SQR/QFR_C/D"/>
</dbReference>
<feature type="transmembrane region" description="Helical" evidence="13">
    <location>
        <begin position="20"/>
        <end position="46"/>
    </location>
</feature>
<comment type="function">
    <text evidence="2">Membrane-anchoring subunit of succinate dehydrogenase (SDH).</text>
</comment>
<keyword evidence="7 13" id="KW-0812">Transmembrane</keyword>
<dbReference type="SUPFAM" id="SSF81343">
    <property type="entry name" value="Fumarate reductase respiratory complex transmembrane subunits"/>
    <property type="match status" value="1"/>
</dbReference>
<evidence type="ECO:0000256" key="4">
    <source>
        <dbReference type="ARBA" id="ARBA00007244"/>
    </source>
</evidence>
<comment type="subcellular location">
    <subcellularLocation>
        <location evidence="3">Membrane</location>
    </subcellularLocation>
</comment>
<evidence type="ECO:0000256" key="10">
    <source>
        <dbReference type="ARBA" id="ARBA00023004"/>
    </source>
</evidence>
<evidence type="ECO:0000256" key="7">
    <source>
        <dbReference type="ARBA" id="ARBA00022692"/>
    </source>
</evidence>
<keyword evidence="11 13" id="KW-0472">Membrane</keyword>
<reference evidence="14 15" key="1">
    <citation type="submission" date="2022-08" db="EMBL/GenBank/DDBJ databases">
        <title>Reclassification of Massilia species as members of the genera Telluria, Duganella, Pseudoduganella, Mokoshia gen. nov. and Zemynaea gen. nov. using orthogonal and non-orthogonal genome-based approaches.</title>
        <authorList>
            <person name="Bowman J.P."/>
        </authorList>
    </citation>
    <scope>NUCLEOTIDE SEQUENCE [LARGE SCALE GENOMIC DNA]</scope>
    <source>
        <strain evidence="14 15">JCM 31607</strain>
    </source>
</reference>
<protein>
    <recommendedName>
        <fullName evidence="5">Succinate dehydrogenase cytochrome b556 subunit</fullName>
    </recommendedName>
</protein>
<evidence type="ECO:0000256" key="2">
    <source>
        <dbReference type="ARBA" id="ARBA00004050"/>
    </source>
</evidence>
<dbReference type="RefSeq" id="WP_258854659.1">
    <property type="nucleotide sequence ID" value="NZ_JANUGV010000001.1"/>
</dbReference>
<evidence type="ECO:0000256" key="6">
    <source>
        <dbReference type="ARBA" id="ARBA00022617"/>
    </source>
</evidence>
<evidence type="ECO:0000256" key="13">
    <source>
        <dbReference type="SAM" id="Phobius"/>
    </source>
</evidence>
<keyword evidence="9 13" id="KW-1133">Transmembrane helix</keyword>
<dbReference type="NCBIfam" id="TIGR02970">
    <property type="entry name" value="succ_dehyd_cytB"/>
    <property type="match status" value="1"/>
</dbReference>
<comment type="similarity">
    <text evidence="4">Belongs to the cytochrome b560 family.</text>
</comment>
<feature type="transmembrane region" description="Helical" evidence="13">
    <location>
        <begin position="108"/>
        <end position="125"/>
    </location>
</feature>
<name>A0ABT2BEA8_9BURK</name>
<dbReference type="EMBL" id="JANUGV010000001">
    <property type="protein sequence ID" value="MCS0606859.1"/>
    <property type="molecule type" value="Genomic_DNA"/>
</dbReference>
<dbReference type="Gene3D" id="1.20.1300.10">
    <property type="entry name" value="Fumarate reductase/succinate dehydrogenase, transmembrane subunit"/>
    <property type="match status" value="1"/>
</dbReference>
<dbReference type="Pfam" id="PF01127">
    <property type="entry name" value="Sdh_cyt"/>
    <property type="match status" value="1"/>
</dbReference>
<keyword evidence="10" id="KW-0408">Iron</keyword>
<evidence type="ECO:0000256" key="12">
    <source>
        <dbReference type="ARBA" id="ARBA00025912"/>
    </source>
</evidence>
<evidence type="ECO:0000313" key="15">
    <source>
        <dbReference type="Proteomes" id="UP001205861"/>
    </source>
</evidence>
<dbReference type="PIRSF" id="PIRSF000178">
    <property type="entry name" value="SDH_cyt_b560"/>
    <property type="match status" value="1"/>
</dbReference>
<dbReference type="PANTHER" id="PTHR10978">
    <property type="entry name" value="SUCCINATE DEHYDROGENASE CYTOCHROME B560 SUBUNIT"/>
    <property type="match status" value="1"/>
</dbReference>
<keyword evidence="8" id="KW-0479">Metal-binding</keyword>
<evidence type="ECO:0000256" key="5">
    <source>
        <dbReference type="ARBA" id="ARBA00020076"/>
    </source>
</evidence>
<accession>A0ABT2BEA8</accession>
<evidence type="ECO:0000313" key="14">
    <source>
        <dbReference type="EMBL" id="MCS0606859.1"/>
    </source>
</evidence>
<evidence type="ECO:0000256" key="11">
    <source>
        <dbReference type="ARBA" id="ARBA00023136"/>
    </source>
</evidence>
<dbReference type="CDD" id="cd03499">
    <property type="entry name" value="SQR_TypeC_SdhC"/>
    <property type="match status" value="1"/>
</dbReference>
<evidence type="ECO:0000256" key="3">
    <source>
        <dbReference type="ARBA" id="ARBA00004370"/>
    </source>
</evidence>
<organism evidence="14 15">
    <name type="scientific">Massilia solisilvae</name>
    <dbReference type="NCBI Taxonomy" id="1811225"/>
    <lineage>
        <taxon>Bacteria</taxon>
        <taxon>Pseudomonadati</taxon>
        <taxon>Pseudomonadota</taxon>
        <taxon>Betaproteobacteria</taxon>
        <taxon>Burkholderiales</taxon>
        <taxon>Oxalobacteraceae</taxon>
        <taxon>Telluria group</taxon>
        <taxon>Massilia</taxon>
    </lineage>
</organism>
<comment type="subunit">
    <text evidence="12">Part of an enzyme complex containing four subunits: a flavoprotein, an iron-sulfur protein, plus two membrane-anchoring proteins, SdhC and SdhD. The complex can form homotrimers.</text>
</comment>
<proteinExistence type="inferred from homology"/>
<keyword evidence="6" id="KW-0349">Heme</keyword>
<dbReference type="PANTHER" id="PTHR10978:SF5">
    <property type="entry name" value="SUCCINATE DEHYDROGENASE CYTOCHROME B560 SUBUNIT, MITOCHONDRIAL"/>
    <property type="match status" value="1"/>
</dbReference>
<gene>
    <name evidence="14" type="primary">sdhC</name>
    <name evidence="14" type="ORF">NX773_01600</name>
</gene>